<organism evidence="2 3">
    <name type="scientific">Gulo gulo</name>
    <name type="common">Wolverine</name>
    <name type="synonym">Gluton</name>
    <dbReference type="NCBI Taxonomy" id="48420"/>
    <lineage>
        <taxon>Eukaryota</taxon>
        <taxon>Metazoa</taxon>
        <taxon>Chordata</taxon>
        <taxon>Craniata</taxon>
        <taxon>Vertebrata</taxon>
        <taxon>Euteleostomi</taxon>
        <taxon>Mammalia</taxon>
        <taxon>Eutheria</taxon>
        <taxon>Laurasiatheria</taxon>
        <taxon>Carnivora</taxon>
        <taxon>Caniformia</taxon>
        <taxon>Musteloidea</taxon>
        <taxon>Mustelidae</taxon>
        <taxon>Guloninae</taxon>
        <taxon>Gulo</taxon>
    </lineage>
</organism>
<comment type="caution">
    <text evidence="2">The sequence shown here is derived from an EMBL/GenBank/DDBJ whole genome shotgun (WGS) entry which is preliminary data.</text>
</comment>
<feature type="compositionally biased region" description="Polar residues" evidence="1">
    <location>
        <begin position="1"/>
        <end position="14"/>
    </location>
</feature>
<accession>A0A9X9PU28</accession>
<evidence type="ECO:0000313" key="2">
    <source>
        <dbReference type="EMBL" id="VCW66442.1"/>
    </source>
</evidence>
<evidence type="ECO:0000313" key="3">
    <source>
        <dbReference type="Proteomes" id="UP000269945"/>
    </source>
</evidence>
<dbReference type="EMBL" id="CYRY02001803">
    <property type="protein sequence ID" value="VCW66442.1"/>
    <property type="molecule type" value="Genomic_DNA"/>
</dbReference>
<name>A0A9X9PU28_GULGU</name>
<reference evidence="2 3" key="1">
    <citation type="submission" date="2018-10" db="EMBL/GenBank/DDBJ databases">
        <authorList>
            <person name="Ekblom R."/>
            <person name="Jareborg N."/>
        </authorList>
    </citation>
    <scope>NUCLEOTIDE SEQUENCE [LARGE SCALE GENOMIC DNA]</scope>
    <source>
        <tissue evidence="2">Muscle</tissue>
    </source>
</reference>
<sequence length="81" mass="9327">MPYVLHTSSISQKADLTWERNKAQEKHDGPWRGNSNYQEGGEGEKGRLKDAWKDLGLTPRNSKVKRRSRICCLVRDHGSDF</sequence>
<feature type="non-terminal residue" evidence="2">
    <location>
        <position position="81"/>
    </location>
</feature>
<feature type="compositionally biased region" description="Basic and acidic residues" evidence="1">
    <location>
        <begin position="16"/>
        <end position="30"/>
    </location>
</feature>
<feature type="region of interest" description="Disordered" evidence="1">
    <location>
        <begin position="1"/>
        <end position="45"/>
    </location>
</feature>
<evidence type="ECO:0000256" key="1">
    <source>
        <dbReference type="SAM" id="MobiDB-lite"/>
    </source>
</evidence>
<gene>
    <name evidence="2" type="ORF">BN2614_LOCUS2</name>
</gene>
<protein>
    <submittedName>
        <fullName evidence="2">Uncharacterized protein</fullName>
    </submittedName>
</protein>
<keyword evidence="3" id="KW-1185">Reference proteome</keyword>
<dbReference type="Proteomes" id="UP000269945">
    <property type="component" value="Unassembled WGS sequence"/>
</dbReference>
<proteinExistence type="predicted"/>
<dbReference type="AlphaFoldDB" id="A0A9X9PU28"/>